<keyword evidence="10" id="KW-1185">Reference proteome</keyword>
<keyword evidence="7" id="KW-0732">Signal</keyword>
<keyword evidence="6" id="KW-0281">Fimbrium</keyword>
<feature type="chain" id="PRO_5046211398" evidence="7">
    <location>
        <begin position="34"/>
        <end position="1061"/>
    </location>
</feature>
<name>A0ABY6MNL8_9BURK</name>
<evidence type="ECO:0000256" key="3">
    <source>
        <dbReference type="ARBA" id="ARBA00022558"/>
    </source>
</evidence>
<dbReference type="EMBL" id="CP110257">
    <property type="protein sequence ID" value="UZD54086.1"/>
    <property type="molecule type" value="Genomic_DNA"/>
</dbReference>
<dbReference type="Proteomes" id="UP001163266">
    <property type="component" value="Chromosome"/>
</dbReference>
<dbReference type="RefSeq" id="WP_264891655.1">
    <property type="nucleotide sequence ID" value="NZ_CP110257.1"/>
</dbReference>
<evidence type="ECO:0000256" key="5">
    <source>
        <dbReference type="ARBA" id="ARBA00022837"/>
    </source>
</evidence>
<keyword evidence="4" id="KW-0479">Metal-binding</keyword>
<feature type="domain" description="PilY1 beta-propeller" evidence="8">
    <location>
        <begin position="602"/>
        <end position="887"/>
    </location>
</feature>
<evidence type="ECO:0000256" key="4">
    <source>
        <dbReference type="ARBA" id="ARBA00022723"/>
    </source>
</evidence>
<protein>
    <submittedName>
        <fullName evidence="9">PilC/PilY family type IV pilus protein</fullName>
    </submittedName>
</protein>
<dbReference type="InterPro" id="IPR015943">
    <property type="entry name" value="WD40/YVTN_repeat-like_dom_sf"/>
</dbReference>
<reference evidence="9" key="1">
    <citation type="submission" date="2022-10" db="EMBL/GenBank/DDBJ databases">
        <title>Complete genome sequence of Schlegelella aquatica LMG 23380.</title>
        <authorList>
            <person name="Musilova J."/>
            <person name="Kourilova X."/>
            <person name="Bezdicek M."/>
            <person name="Hermankova K."/>
            <person name="Obruca S."/>
            <person name="Sedlar K."/>
        </authorList>
    </citation>
    <scope>NUCLEOTIDE SEQUENCE</scope>
    <source>
        <strain evidence="9">LMG 23380</strain>
    </source>
</reference>
<dbReference type="Gene3D" id="2.130.10.10">
    <property type="entry name" value="YVTN repeat-like/Quinoprotein amine dehydrogenase"/>
    <property type="match status" value="1"/>
</dbReference>
<dbReference type="InterPro" id="IPR011047">
    <property type="entry name" value="Quinoprotein_ADH-like_sf"/>
</dbReference>
<organism evidence="9 10">
    <name type="scientific">Caldimonas aquatica</name>
    <dbReference type="NCBI Taxonomy" id="376175"/>
    <lineage>
        <taxon>Bacteria</taxon>
        <taxon>Pseudomonadati</taxon>
        <taxon>Pseudomonadota</taxon>
        <taxon>Betaproteobacteria</taxon>
        <taxon>Burkholderiales</taxon>
        <taxon>Sphaerotilaceae</taxon>
        <taxon>Caldimonas</taxon>
    </lineage>
</organism>
<keyword evidence="3" id="KW-1029">Fimbrium biogenesis</keyword>
<accession>A0ABY6MNL8</accession>
<dbReference type="SUPFAM" id="SSF50998">
    <property type="entry name" value="Quinoprotein alcohol dehydrogenase-like"/>
    <property type="match status" value="1"/>
</dbReference>
<proteinExistence type="inferred from homology"/>
<evidence type="ECO:0000256" key="1">
    <source>
        <dbReference type="ARBA" id="ARBA00004561"/>
    </source>
</evidence>
<keyword evidence="5" id="KW-0106">Calcium</keyword>
<sequence>MKNHLHTKAQKSWLRACAALLALHFGLSSTVLAAIDIPPIPLQSGTLVPPNVLFILDDSGSMADDEMPSLSNPPEWRRHNHSINTIYYNPRVTYTAWRNADGSYKTGGTTYTDAYSDDDELRDSIDLSESDRVYYAGKTDSVPPISSATRSDYYRFRIYKDNSVIRIERCEFNAAKATWSRNCTETTEVDSKTKRSVADELKNFATWYSYHRTRIKVAKAAAGSAFADLGENYRVGYTSIWNRGRFDIPVQSDGGLFRGDNKQKWYDALYKARASGSTPLIPALQRAGQYFSDTGKDGPWGPEPASNQVACRQNFAILTTDGYWNSTTGYTPVGNADGTAGGVNYTPSTPYKDNHSNTLADVAMHYWKTDLRPDLSNIVPTTSGNPANWQHMVTFGISIGLRGTLDPAADLPALTAGSKVWPDPTDREDAERIDDLWHATVNGRGRFVAASDPKQLNEGIRQALGTISEQVSSASNVSANSTQLDTGTTVYQASYIAGAWTGELKAFSISGQGIGATPKWLASEKIPAHDSRRIYTRSDQNGNGIEFRWNALTTAQKTALGSEDVLLYLRGNRSKERSQPDGVYRTRPSLLGDIVNSSPAYSADSNTLFIGANDGMLHAFDASSGVEKFAYIPGSLIGALKTLSEPHYNHRYFVDGEIAVSAKTQTKDKNYLVAALGRGGKGVFGLDVTNPGSFSGNNVLWEIGAGDNDMGLVLGKIVIAKANNGKWVAIFGNGYNSANERAVLYVVELDSGKTVKIDTKAGSSATSNGLGSPAVLDMDRDGTADYVYAGDLLGNLWKFDLTGKSSSGWKVAFGSEASPAPLFVAKDASGARQPITGQPAAVVNDVNGDPNRGKRFVLFGTGRYLAAGDPTNQQVQTWYGIIDNDAQISSRSELRERHIVEQGTVSGLSVRAFSTSSSNDMIGKQGWFVDLKVGSKVEGERIVSASRVVNLGRPVLLASSIIPESTQCSAAGRGYVNAINPFTGTALDDVFFDLNADRAFNSSDMIAGKIVGSVDLGVGMPTEAIVVGNRLAVGGSKGQLNSVGVNISAAGRISWREIVKR</sequence>
<evidence type="ECO:0000256" key="6">
    <source>
        <dbReference type="ARBA" id="ARBA00023263"/>
    </source>
</evidence>
<comment type="similarity">
    <text evidence="2">Belongs to the PilY1 family.</text>
</comment>
<comment type="subcellular location">
    <subcellularLocation>
        <location evidence="1">Fimbrium</location>
    </subcellularLocation>
</comment>
<dbReference type="InterPro" id="IPR008707">
    <property type="entry name" value="B-propeller_PilY1"/>
</dbReference>
<evidence type="ECO:0000256" key="2">
    <source>
        <dbReference type="ARBA" id="ARBA00008387"/>
    </source>
</evidence>
<dbReference type="InterPro" id="IPR036465">
    <property type="entry name" value="vWFA_dom_sf"/>
</dbReference>
<evidence type="ECO:0000256" key="7">
    <source>
        <dbReference type="SAM" id="SignalP"/>
    </source>
</evidence>
<gene>
    <name evidence="9" type="ORF">OMP39_10390</name>
</gene>
<dbReference type="Pfam" id="PF05567">
    <property type="entry name" value="T4P_PilY1"/>
    <property type="match status" value="1"/>
</dbReference>
<dbReference type="Gene3D" id="3.40.50.410">
    <property type="entry name" value="von Willebrand factor, type A domain"/>
    <property type="match status" value="1"/>
</dbReference>
<evidence type="ECO:0000313" key="9">
    <source>
        <dbReference type="EMBL" id="UZD54086.1"/>
    </source>
</evidence>
<evidence type="ECO:0000259" key="8">
    <source>
        <dbReference type="Pfam" id="PF05567"/>
    </source>
</evidence>
<feature type="signal peptide" evidence="7">
    <location>
        <begin position="1"/>
        <end position="33"/>
    </location>
</feature>
<evidence type="ECO:0000313" key="10">
    <source>
        <dbReference type="Proteomes" id="UP001163266"/>
    </source>
</evidence>